<dbReference type="Pfam" id="PF06742">
    <property type="entry name" value="DUF1214"/>
    <property type="match status" value="1"/>
</dbReference>
<sequence>TPPGFNGTKPSGYRVVESPTNNIFIGTRMLEADPKMAAALQAKFRTYAYKDRAKPPKNLYPQPSANYFFGPPRGMAFWERLHEILNREVVAERDRFFMALLRRVGIEKGKPFNPTPRQRKILEEAAFVGEAMAKANDLAKRSTDPYWKGANWKIALGLDPSQRQESYDEFDERAEWMYEAVTTSAGMVTTTPGLGSIYLASYADKDGDWLEGGESYTLHVPENPPAEQFWSIAVYSWDTRTLIDNEQKRSAQSSRQELVKNA</sequence>
<accession>X0W174</accession>
<dbReference type="Gene3D" id="2.60.120.600">
    <property type="entry name" value="Domain of unknown function DUF1214, C-terminal domain"/>
    <property type="match status" value="1"/>
</dbReference>
<name>X0W174_9ZZZZ</name>
<reference evidence="2" key="1">
    <citation type="journal article" date="2014" name="Front. Microbiol.">
        <title>High frequency of phylogenetically diverse reductive dehalogenase-homologous genes in deep subseafloor sedimentary metagenomes.</title>
        <authorList>
            <person name="Kawai M."/>
            <person name="Futagami T."/>
            <person name="Toyoda A."/>
            <person name="Takaki Y."/>
            <person name="Nishi S."/>
            <person name="Hori S."/>
            <person name="Arai W."/>
            <person name="Tsubouchi T."/>
            <person name="Morono Y."/>
            <person name="Uchiyama I."/>
            <person name="Ito T."/>
            <person name="Fujiyama A."/>
            <person name="Inagaki F."/>
            <person name="Takami H."/>
        </authorList>
    </citation>
    <scope>NUCLEOTIDE SEQUENCE</scope>
    <source>
        <strain evidence="2">Expedition CK06-06</strain>
    </source>
</reference>
<evidence type="ECO:0000313" key="2">
    <source>
        <dbReference type="EMBL" id="GAG24300.1"/>
    </source>
</evidence>
<dbReference type="PANTHER" id="PTHR36509">
    <property type="entry name" value="BLL3101 PROTEIN"/>
    <property type="match status" value="1"/>
</dbReference>
<comment type="caution">
    <text evidence="2">The sequence shown here is derived from an EMBL/GenBank/DDBJ whole genome shotgun (WGS) entry which is preliminary data.</text>
</comment>
<dbReference type="InterPro" id="IPR037049">
    <property type="entry name" value="DUF1214_C_sf"/>
</dbReference>
<dbReference type="EMBL" id="BARS01030650">
    <property type="protein sequence ID" value="GAG24300.1"/>
    <property type="molecule type" value="Genomic_DNA"/>
</dbReference>
<organism evidence="2">
    <name type="scientific">marine sediment metagenome</name>
    <dbReference type="NCBI Taxonomy" id="412755"/>
    <lineage>
        <taxon>unclassified sequences</taxon>
        <taxon>metagenomes</taxon>
        <taxon>ecological metagenomes</taxon>
    </lineage>
</organism>
<dbReference type="Gene3D" id="1.10.3360.10">
    <property type="entry name" value="VPA0735-like domain"/>
    <property type="match status" value="1"/>
</dbReference>
<feature type="domain" description="DUF1214" evidence="1">
    <location>
        <begin position="196"/>
        <end position="261"/>
    </location>
</feature>
<protein>
    <recommendedName>
        <fullName evidence="1">DUF1214 domain-containing protein</fullName>
    </recommendedName>
</protein>
<dbReference type="AlphaFoldDB" id="X0W174"/>
<dbReference type="InterPro" id="IPR010621">
    <property type="entry name" value="DUF1214"/>
</dbReference>
<feature type="non-terminal residue" evidence="2">
    <location>
        <position position="262"/>
    </location>
</feature>
<feature type="non-terminal residue" evidence="2">
    <location>
        <position position="1"/>
    </location>
</feature>
<evidence type="ECO:0000259" key="1">
    <source>
        <dbReference type="Pfam" id="PF06742"/>
    </source>
</evidence>
<proteinExistence type="predicted"/>
<dbReference type="PANTHER" id="PTHR36509:SF3">
    <property type="entry name" value="SIGNAL PEPTIDE PROTEIN"/>
    <property type="match status" value="1"/>
</dbReference>
<gene>
    <name evidence="2" type="ORF">S01H1_47790</name>
</gene>
<dbReference type="SUPFAM" id="SSF160935">
    <property type="entry name" value="VPA0735-like"/>
    <property type="match status" value="1"/>
</dbReference>